<reference evidence="2 3" key="1">
    <citation type="journal article" date="2019" name="Nat. Microbiol.">
        <title>Mediterranean grassland soil C-N compound turnover is dependent on rainfall and depth, and is mediated by genomically divergent microorganisms.</title>
        <authorList>
            <person name="Diamond S."/>
            <person name="Andeer P.F."/>
            <person name="Li Z."/>
            <person name="Crits-Christoph A."/>
            <person name="Burstein D."/>
            <person name="Anantharaman K."/>
            <person name="Lane K.R."/>
            <person name="Thomas B.C."/>
            <person name="Pan C."/>
            <person name="Northen T.R."/>
            <person name="Banfield J.F."/>
        </authorList>
    </citation>
    <scope>NUCLEOTIDE SEQUENCE [LARGE SCALE GENOMIC DNA]</scope>
    <source>
        <strain evidence="2">WS_6</strain>
    </source>
</reference>
<proteinExistence type="predicted"/>
<dbReference type="AlphaFoldDB" id="A0A538T8Z3"/>
<evidence type="ECO:0000313" key="3">
    <source>
        <dbReference type="Proteomes" id="UP000316852"/>
    </source>
</evidence>
<protein>
    <submittedName>
        <fullName evidence="2">Hemerythrin domain-containing protein</fullName>
    </submittedName>
</protein>
<gene>
    <name evidence="2" type="ORF">E6K76_02975</name>
</gene>
<dbReference type="Gene3D" id="1.20.120.520">
    <property type="entry name" value="nmb1532 protein domain like"/>
    <property type="match status" value="1"/>
</dbReference>
<evidence type="ECO:0000313" key="2">
    <source>
        <dbReference type="EMBL" id="TMQ60096.1"/>
    </source>
</evidence>
<accession>A0A538T8Z3</accession>
<dbReference type="Pfam" id="PF01814">
    <property type="entry name" value="Hemerythrin"/>
    <property type="match status" value="1"/>
</dbReference>
<evidence type="ECO:0000259" key="1">
    <source>
        <dbReference type="Pfam" id="PF01814"/>
    </source>
</evidence>
<comment type="caution">
    <text evidence="2">The sequence shown here is derived from an EMBL/GenBank/DDBJ whole genome shotgun (WGS) entry which is preliminary data.</text>
</comment>
<name>A0A538T8Z3_UNCEI</name>
<organism evidence="2 3">
    <name type="scientific">Eiseniibacteriota bacterium</name>
    <dbReference type="NCBI Taxonomy" id="2212470"/>
    <lineage>
        <taxon>Bacteria</taxon>
        <taxon>Candidatus Eiseniibacteriota</taxon>
    </lineage>
</organism>
<dbReference type="EMBL" id="VBOW01000017">
    <property type="protein sequence ID" value="TMQ60096.1"/>
    <property type="molecule type" value="Genomic_DNA"/>
</dbReference>
<dbReference type="Proteomes" id="UP000316852">
    <property type="component" value="Unassembled WGS sequence"/>
</dbReference>
<feature type="domain" description="Hemerythrin-like" evidence="1">
    <location>
        <begin position="11"/>
        <end position="140"/>
    </location>
</feature>
<sequence length="165" mass="18585">MTIGQPSPRSTDALRAEHQKILASLYASAERLERLHEQTTPQQMAMAREVLDFVRQQVAPHSRAEEYTLYPAADWAAGEGSHVTEMSRFEHQLVTRRCEALDKAIQAGAPAGKLMHLCYAILGLIAAHFVATEEVLFPYLDKAFDPARFEKEVVTPLRVERGQKR</sequence>
<dbReference type="InterPro" id="IPR012312">
    <property type="entry name" value="Hemerythrin-like"/>
</dbReference>